<evidence type="ECO:0000256" key="5">
    <source>
        <dbReference type="ARBA" id="ARBA00022559"/>
    </source>
</evidence>
<dbReference type="Gene3D" id="1.10.420.10">
    <property type="entry name" value="Peroxidase, domain 2"/>
    <property type="match status" value="1"/>
</dbReference>
<dbReference type="PRINTS" id="PR00461">
    <property type="entry name" value="PLPEROXIDASE"/>
</dbReference>
<comment type="cofactor">
    <cofactor evidence="15">
        <name>Ca(2+)</name>
        <dbReference type="ChEBI" id="CHEBI:29108"/>
    </cofactor>
    <text evidence="15">Binds 2 calcium ions per subunit.</text>
</comment>
<protein>
    <submittedName>
        <fullName evidence="19">Peroxidase 51-like</fullName>
    </submittedName>
</protein>
<name>A0A6J0PPR1_ELAGV</name>
<dbReference type="PROSITE" id="PS00435">
    <property type="entry name" value="PEROXIDASE_1"/>
    <property type="match status" value="1"/>
</dbReference>
<gene>
    <name evidence="19" type="primary">LOC105055531</name>
</gene>
<evidence type="ECO:0000256" key="16">
    <source>
        <dbReference type="PIRSR" id="PIRSR600823-5"/>
    </source>
</evidence>
<evidence type="ECO:0000256" key="12">
    <source>
        <dbReference type="ARBA" id="ARBA00023283"/>
    </source>
</evidence>
<dbReference type="RefSeq" id="XP_019709582.2">
    <property type="nucleotide sequence ID" value="XM_019854023.2"/>
</dbReference>
<dbReference type="GO" id="GO:0046872">
    <property type="term" value="F:metal ion binding"/>
    <property type="evidence" value="ECO:0007669"/>
    <property type="project" value="UniProtKB-KW"/>
</dbReference>
<dbReference type="GO" id="GO:0020037">
    <property type="term" value="F:heme binding"/>
    <property type="evidence" value="ECO:0007669"/>
    <property type="project" value="InterPro"/>
</dbReference>
<evidence type="ECO:0000256" key="15">
    <source>
        <dbReference type="PIRSR" id="PIRSR600823-3"/>
    </source>
</evidence>
<organism evidence="18 19">
    <name type="scientific">Elaeis guineensis var. tenera</name>
    <name type="common">Oil palm</name>
    <dbReference type="NCBI Taxonomy" id="51953"/>
    <lineage>
        <taxon>Eukaryota</taxon>
        <taxon>Viridiplantae</taxon>
        <taxon>Streptophyta</taxon>
        <taxon>Embryophyta</taxon>
        <taxon>Tracheophyta</taxon>
        <taxon>Spermatophyta</taxon>
        <taxon>Magnoliopsida</taxon>
        <taxon>Liliopsida</taxon>
        <taxon>Arecaceae</taxon>
        <taxon>Arecoideae</taxon>
        <taxon>Cocoseae</taxon>
        <taxon>Elaeidinae</taxon>
        <taxon>Elaeis</taxon>
    </lineage>
</organism>
<comment type="catalytic activity">
    <reaction evidence="1">
        <text>2 a phenolic donor + H2O2 = 2 a phenolic radical donor + 2 H2O</text>
        <dbReference type="Rhea" id="RHEA:56136"/>
        <dbReference type="ChEBI" id="CHEBI:15377"/>
        <dbReference type="ChEBI" id="CHEBI:16240"/>
        <dbReference type="ChEBI" id="CHEBI:139520"/>
        <dbReference type="ChEBI" id="CHEBI:139521"/>
        <dbReference type="EC" id="1.11.1.7"/>
    </reaction>
</comment>
<dbReference type="PANTHER" id="PTHR31517">
    <property type="match status" value="1"/>
</dbReference>
<evidence type="ECO:0000256" key="3">
    <source>
        <dbReference type="ARBA" id="ARBA00006873"/>
    </source>
</evidence>
<keyword evidence="10 15" id="KW-0408">Iron</keyword>
<dbReference type="InParanoid" id="A0A6J0PPR1"/>
<accession>A0A6J0PPR1</accession>
<keyword evidence="5" id="KW-0575">Peroxidase</keyword>
<feature type="disulfide bond" evidence="16">
    <location>
        <begin position="73"/>
        <end position="105"/>
    </location>
</feature>
<dbReference type="FunFam" id="1.10.420.10:FF:000001">
    <property type="entry name" value="Peroxidase"/>
    <property type="match status" value="1"/>
</dbReference>
<evidence type="ECO:0000256" key="7">
    <source>
        <dbReference type="ARBA" id="ARBA00022723"/>
    </source>
</evidence>
<evidence type="ECO:0000313" key="18">
    <source>
        <dbReference type="Proteomes" id="UP000504607"/>
    </source>
</evidence>
<evidence type="ECO:0000256" key="9">
    <source>
        <dbReference type="ARBA" id="ARBA00023002"/>
    </source>
</evidence>
<dbReference type="InterPro" id="IPR002016">
    <property type="entry name" value="Haem_peroxidase"/>
</dbReference>
<dbReference type="GO" id="GO:0042744">
    <property type="term" value="P:hydrogen peroxide catabolic process"/>
    <property type="evidence" value="ECO:0007669"/>
    <property type="project" value="UniProtKB-KW"/>
</dbReference>
<keyword evidence="12" id="KW-0873">Pyrrolidone carboxylic acid</keyword>
<feature type="binding site" description="axial binding residue" evidence="15">
    <location>
        <position position="66"/>
    </location>
    <ligand>
        <name>heme b</name>
        <dbReference type="ChEBI" id="CHEBI:60344"/>
    </ligand>
    <ligandPart>
        <name>Fe</name>
        <dbReference type="ChEBI" id="CHEBI:18248"/>
    </ligandPart>
</feature>
<dbReference type="SUPFAM" id="SSF48113">
    <property type="entry name" value="Heme-dependent peroxidases"/>
    <property type="match status" value="1"/>
</dbReference>
<evidence type="ECO:0000256" key="2">
    <source>
        <dbReference type="ARBA" id="ARBA00002322"/>
    </source>
</evidence>
<proteinExistence type="inferred from homology"/>
<keyword evidence="7 15" id="KW-0479">Metal-binding</keyword>
<dbReference type="Pfam" id="PF00141">
    <property type="entry name" value="peroxidase"/>
    <property type="match status" value="1"/>
</dbReference>
<dbReference type="Gene3D" id="1.10.520.10">
    <property type="match status" value="1"/>
</dbReference>
<evidence type="ECO:0000256" key="10">
    <source>
        <dbReference type="ARBA" id="ARBA00023004"/>
    </source>
</evidence>
<feature type="domain" description="Plant heme peroxidase family profile" evidence="17">
    <location>
        <begin position="1"/>
        <end position="199"/>
    </location>
</feature>
<comment type="cofactor">
    <cofactor evidence="15">
        <name>heme b</name>
        <dbReference type="ChEBI" id="CHEBI:60344"/>
    </cofactor>
    <text evidence="15">Binds 1 heme b (iron(II)-protoporphyrin IX) group per subunit.</text>
</comment>
<dbReference type="InterPro" id="IPR019793">
    <property type="entry name" value="Peroxidases_heam-ligand_BS"/>
</dbReference>
<keyword evidence="18" id="KW-1185">Reference proteome</keyword>
<dbReference type="PANTHER" id="PTHR31517:SF59">
    <property type="entry name" value="PEROXIDASE"/>
    <property type="match status" value="1"/>
</dbReference>
<feature type="binding site" evidence="15">
    <location>
        <position position="119"/>
    </location>
    <ligand>
        <name>Ca(2+)</name>
        <dbReference type="ChEBI" id="CHEBI:29108"/>
        <label>2</label>
    </ligand>
</feature>
<evidence type="ECO:0000256" key="1">
    <source>
        <dbReference type="ARBA" id="ARBA00000189"/>
    </source>
</evidence>
<dbReference type="PRINTS" id="PR00458">
    <property type="entry name" value="PEROXIDASE"/>
</dbReference>
<keyword evidence="9" id="KW-0560">Oxidoreductase</keyword>
<keyword evidence="13" id="KW-0376">Hydrogen peroxide</keyword>
<evidence type="ECO:0000256" key="4">
    <source>
        <dbReference type="ARBA" id="ARBA00022525"/>
    </source>
</evidence>
<dbReference type="Proteomes" id="UP000504607">
    <property type="component" value="Chromosome 12"/>
</dbReference>
<keyword evidence="6" id="KW-0349">Heme</keyword>
<feature type="binding site" evidence="14">
    <location>
        <position position="36"/>
    </location>
    <ligand>
        <name>substrate</name>
    </ligand>
</feature>
<reference evidence="19" key="1">
    <citation type="submission" date="2025-08" db="UniProtKB">
        <authorList>
            <consortium name="RefSeq"/>
        </authorList>
    </citation>
    <scope>IDENTIFICATION</scope>
</reference>
<feature type="binding site" evidence="15">
    <location>
        <position position="67"/>
    </location>
    <ligand>
        <name>Ca(2+)</name>
        <dbReference type="ChEBI" id="CHEBI:29108"/>
        <label>2</label>
    </ligand>
</feature>
<evidence type="ECO:0000259" key="17">
    <source>
        <dbReference type="PROSITE" id="PS50873"/>
    </source>
</evidence>
<dbReference type="AlphaFoldDB" id="A0A6J0PPR1"/>
<evidence type="ECO:0000313" key="19">
    <source>
        <dbReference type="RefSeq" id="XP_019709582.2"/>
    </source>
</evidence>
<evidence type="ECO:0000256" key="11">
    <source>
        <dbReference type="ARBA" id="ARBA00023157"/>
    </source>
</evidence>
<feature type="binding site" evidence="15">
    <location>
        <position position="127"/>
    </location>
    <ligand>
        <name>Ca(2+)</name>
        <dbReference type="ChEBI" id="CHEBI:29108"/>
        <label>2</label>
    </ligand>
</feature>
<dbReference type="GO" id="GO:0140825">
    <property type="term" value="F:lactoperoxidase activity"/>
    <property type="evidence" value="ECO:0007669"/>
    <property type="project" value="UniProtKB-EC"/>
</dbReference>
<keyword evidence="8 15" id="KW-0106">Calcium</keyword>
<dbReference type="InterPro" id="IPR010255">
    <property type="entry name" value="Haem_peroxidase_sf"/>
</dbReference>
<comment type="function">
    <text evidence="2">Removal of H(2)O(2), oxidation of toxic reductants, biosynthesis and degradation of lignin, suberization, auxin catabolism, response to environmental stresses such as wounding, pathogen attack and oxidative stress. These functions might be dependent on each isozyme/isoform in each plant tissue.</text>
</comment>
<keyword evidence="11 16" id="KW-1015">Disulfide bond</keyword>
<keyword evidence="4" id="KW-0964">Secreted</keyword>
<feature type="binding site" evidence="15">
    <location>
        <position position="122"/>
    </location>
    <ligand>
        <name>Ca(2+)</name>
        <dbReference type="ChEBI" id="CHEBI:29108"/>
        <label>2</label>
    </ligand>
</feature>
<dbReference type="GO" id="GO:0006979">
    <property type="term" value="P:response to oxidative stress"/>
    <property type="evidence" value="ECO:0007669"/>
    <property type="project" value="InterPro"/>
</dbReference>
<evidence type="ECO:0000256" key="13">
    <source>
        <dbReference type="ARBA" id="ARBA00023324"/>
    </source>
</evidence>
<evidence type="ECO:0000256" key="8">
    <source>
        <dbReference type="ARBA" id="ARBA00022837"/>
    </source>
</evidence>
<sequence length="232" mass="25466">MVGHGWAQVGGRRWDVLKGRRDGLISKADRVAGNLPQANHTITQLISLFTSKGLTVKDLVALSGGHTIGFSHCKEFMARLYSYNKTFDTNPTMAHDMAIHPRVPCPQAGFDPTIVAANDATTPTIFDNAYYQNLKKGQGLLATDQGLYGDMRTRGYIEMMAKDQQIFFDAFAASMVKLGSIGVNSGKDGEVRLDCSALHVRKITANGWWTVYQCMVCHITLGPDASDDKHLI</sequence>
<dbReference type="PROSITE" id="PS50873">
    <property type="entry name" value="PEROXIDASE_4"/>
    <property type="match status" value="1"/>
</dbReference>
<comment type="similarity">
    <text evidence="3">Belongs to the peroxidase family. Ascorbate peroxidase subfamily.</text>
</comment>
<dbReference type="InterPro" id="IPR000823">
    <property type="entry name" value="Peroxidase_pln"/>
</dbReference>
<evidence type="ECO:0000256" key="6">
    <source>
        <dbReference type="ARBA" id="ARBA00022617"/>
    </source>
</evidence>
<evidence type="ECO:0000256" key="14">
    <source>
        <dbReference type="PIRSR" id="PIRSR600823-2"/>
    </source>
</evidence>
<dbReference type="OrthoDB" id="770871at2759"/>